<evidence type="ECO:0000313" key="10">
    <source>
        <dbReference type="EMBL" id="CAC5416549.1"/>
    </source>
</evidence>
<comment type="subunit">
    <text evidence="3">Homotrimer.</text>
</comment>
<evidence type="ECO:0000256" key="8">
    <source>
        <dbReference type="SAM" id="SignalP"/>
    </source>
</evidence>
<dbReference type="AlphaFoldDB" id="A0A6J8E6T2"/>
<evidence type="ECO:0000259" key="9">
    <source>
        <dbReference type="SMART" id="SM00607"/>
    </source>
</evidence>
<feature type="signal peptide" evidence="8">
    <location>
        <begin position="1"/>
        <end position="17"/>
    </location>
</feature>
<evidence type="ECO:0000256" key="1">
    <source>
        <dbReference type="ARBA" id="ARBA00002219"/>
    </source>
</evidence>
<dbReference type="GO" id="GO:0046872">
    <property type="term" value="F:metal ion binding"/>
    <property type="evidence" value="ECO:0007669"/>
    <property type="project" value="UniProtKB-KW"/>
</dbReference>
<dbReference type="PANTHER" id="PTHR45713">
    <property type="entry name" value="FTP DOMAIN-CONTAINING PROTEIN"/>
    <property type="match status" value="1"/>
</dbReference>
<evidence type="ECO:0000256" key="2">
    <source>
        <dbReference type="ARBA" id="ARBA00010147"/>
    </source>
</evidence>
<dbReference type="PANTHER" id="PTHR45713:SF6">
    <property type="entry name" value="F5_8 TYPE C DOMAIN-CONTAINING PROTEIN"/>
    <property type="match status" value="1"/>
</dbReference>
<accession>A0A6J8E6T2</accession>
<evidence type="ECO:0000313" key="11">
    <source>
        <dbReference type="Proteomes" id="UP000507470"/>
    </source>
</evidence>
<sequence length="193" mass="21866">MQIILIFLLINFSITNGYDSKKLQTIETKIDTNTETLNRYSNILQEILNRLPKGNPYVQVLQEVAAGKISRQSSQYIHFIPGYANDGNLNTISHTRNDLSQYWEVDLGHDFKIRQVEIYEGKIAALDITAGPSHNQMTRCNFYTGPAKTGDHLVLECSPIINGRYVRIQKMNHASNLALAEVKVLAFVDRRVG</sequence>
<evidence type="ECO:0000256" key="6">
    <source>
        <dbReference type="ARBA" id="ARBA00022837"/>
    </source>
</evidence>
<comment type="similarity">
    <text evidence="2">Belongs to the fucolectin family.</text>
</comment>
<keyword evidence="5" id="KW-0430">Lectin</keyword>
<dbReference type="InterPro" id="IPR006585">
    <property type="entry name" value="FTP1"/>
</dbReference>
<evidence type="ECO:0000256" key="3">
    <source>
        <dbReference type="ARBA" id="ARBA00011233"/>
    </source>
</evidence>
<feature type="chain" id="PRO_5026799175" description="Fucolectin tachylectin-4 pentraxin-1 domain-containing protein" evidence="8">
    <location>
        <begin position="18"/>
        <end position="193"/>
    </location>
</feature>
<protein>
    <recommendedName>
        <fullName evidence="9">Fucolectin tachylectin-4 pentraxin-1 domain-containing protein</fullName>
    </recommendedName>
</protein>
<feature type="domain" description="Fucolectin tachylectin-4 pentraxin-1" evidence="9">
    <location>
        <begin position="61"/>
        <end position="189"/>
    </location>
</feature>
<gene>
    <name evidence="10" type="ORF">MCOR_49151</name>
</gene>
<dbReference type="GO" id="GO:0010185">
    <property type="term" value="P:regulation of cellular defense response"/>
    <property type="evidence" value="ECO:0007669"/>
    <property type="project" value="UniProtKB-ARBA"/>
</dbReference>
<dbReference type="SUPFAM" id="SSF49785">
    <property type="entry name" value="Galactose-binding domain-like"/>
    <property type="match status" value="1"/>
</dbReference>
<keyword evidence="8" id="KW-0732">Signal</keyword>
<dbReference type="OrthoDB" id="6125609at2759"/>
<dbReference type="EMBL" id="CACVKT020008662">
    <property type="protein sequence ID" value="CAC5416549.1"/>
    <property type="molecule type" value="Genomic_DNA"/>
</dbReference>
<dbReference type="GO" id="GO:0001868">
    <property type="term" value="P:regulation of complement activation, lectin pathway"/>
    <property type="evidence" value="ECO:0007669"/>
    <property type="project" value="UniProtKB-ARBA"/>
</dbReference>
<dbReference type="Gene3D" id="2.60.120.260">
    <property type="entry name" value="Galactose-binding domain-like"/>
    <property type="match status" value="1"/>
</dbReference>
<comment type="function">
    <text evidence="1">Acts as a defensive agent. Recognizes blood group fucosylated oligosaccharides including A, B, H and Lewis B-type antigens. Does not recognize Lewis A antigen and has low affinity for monovalent haptens.</text>
</comment>
<name>A0A6J8E6T2_MYTCO</name>
<keyword evidence="7" id="KW-1015">Disulfide bond</keyword>
<dbReference type="SMART" id="SM00607">
    <property type="entry name" value="FTP"/>
    <property type="match status" value="1"/>
</dbReference>
<evidence type="ECO:0000256" key="5">
    <source>
        <dbReference type="ARBA" id="ARBA00022734"/>
    </source>
</evidence>
<evidence type="ECO:0000256" key="4">
    <source>
        <dbReference type="ARBA" id="ARBA00022723"/>
    </source>
</evidence>
<keyword evidence="11" id="KW-1185">Reference proteome</keyword>
<reference evidence="10 11" key="1">
    <citation type="submission" date="2020-06" db="EMBL/GenBank/DDBJ databases">
        <authorList>
            <person name="Li R."/>
            <person name="Bekaert M."/>
        </authorList>
    </citation>
    <scope>NUCLEOTIDE SEQUENCE [LARGE SCALE GENOMIC DNA]</scope>
    <source>
        <strain evidence="11">wild</strain>
    </source>
</reference>
<dbReference type="InterPro" id="IPR051941">
    <property type="entry name" value="BG_Antigen-Binding_Lectin"/>
</dbReference>
<evidence type="ECO:0000256" key="7">
    <source>
        <dbReference type="ARBA" id="ARBA00023157"/>
    </source>
</evidence>
<dbReference type="GO" id="GO:0042806">
    <property type="term" value="F:fucose binding"/>
    <property type="evidence" value="ECO:0007669"/>
    <property type="project" value="UniProtKB-ARBA"/>
</dbReference>
<dbReference type="Pfam" id="PF22633">
    <property type="entry name" value="F5_F8_type_C_2"/>
    <property type="match status" value="1"/>
</dbReference>
<dbReference type="InterPro" id="IPR008979">
    <property type="entry name" value="Galactose-bd-like_sf"/>
</dbReference>
<keyword evidence="6" id="KW-0106">Calcium</keyword>
<dbReference type="Proteomes" id="UP000507470">
    <property type="component" value="Unassembled WGS sequence"/>
</dbReference>
<organism evidence="10 11">
    <name type="scientific">Mytilus coruscus</name>
    <name type="common">Sea mussel</name>
    <dbReference type="NCBI Taxonomy" id="42192"/>
    <lineage>
        <taxon>Eukaryota</taxon>
        <taxon>Metazoa</taxon>
        <taxon>Spiralia</taxon>
        <taxon>Lophotrochozoa</taxon>
        <taxon>Mollusca</taxon>
        <taxon>Bivalvia</taxon>
        <taxon>Autobranchia</taxon>
        <taxon>Pteriomorphia</taxon>
        <taxon>Mytilida</taxon>
        <taxon>Mytiloidea</taxon>
        <taxon>Mytilidae</taxon>
        <taxon>Mytilinae</taxon>
        <taxon>Mytilus</taxon>
    </lineage>
</organism>
<keyword evidence="4" id="KW-0479">Metal-binding</keyword>
<proteinExistence type="inferred from homology"/>